<dbReference type="RefSeq" id="WP_256259774.1">
    <property type="nucleotide sequence ID" value="NZ_CP108284.1"/>
</dbReference>
<dbReference type="STRING" id="1893.SAMN02787144_1006256"/>
<dbReference type="EMBL" id="FPJO01000006">
    <property type="protein sequence ID" value="SFX80984.1"/>
    <property type="molecule type" value="Genomic_DNA"/>
</dbReference>
<dbReference type="InterPro" id="IPR037883">
    <property type="entry name" value="Knr4/Smi1-like_sf"/>
</dbReference>
<dbReference type="SMART" id="SM00860">
    <property type="entry name" value="SMI1_KNR4"/>
    <property type="match status" value="1"/>
</dbReference>
<sequence>MMPSEDEPDEVAAVVTAWGRIEKWLKAHAPMSHTALRPPATSGQLEAAEQETGFALPAELKALWLLHDGTHEMPAHLAAFGFMVGYQEMLALPLPLRLRWLWDMGAGGALYPEPPDPAAFEREPRYAEMLGQDLPEQILWLWEHSDLPLPALLVGDEEAEEDLNTFLHGEGLLRIDRAMSLRSMMVSTGEWPGAWVPFTADNPDDPYAGSFLDTGTGMVGRWGLMDVPSPGEETLAGFLVSAADALG</sequence>
<proteinExistence type="predicted"/>
<protein>
    <recommendedName>
        <fullName evidence="1">Knr4/Smi1-like domain-containing protein</fullName>
    </recommendedName>
</protein>
<gene>
    <name evidence="2" type="ORF">SAMN02787144_1006256</name>
</gene>
<evidence type="ECO:0000313" key="3">
    <source>
        <dbReference type="Proteomes" id="UP000181909"/>
    </source>
</evidence>
<dbReference type="SUPFAM" id="SSF160631">
    <property type="entry name" value="SMI1/KNR4-like"/>
    <property type="match status" value="1"/>
</dbReference>
<organism evidence="2 3">
    <name type="scientific">Streptomyces atratus</name>
    <dbReference type="NCBI Taxonomy" id="1893"/>
    <lineage>
        <taxon>Bacteria</taxon>
        <taxon>Bacillati</taxon>
        <taxon>Actinomycetota</taxon>
        <taxon>Actinomycetes</taxon>
        <taxon>Kitasatosporales</taxon>
        <taxon>Streptomycetaceae</taxon>
        <taxon>Streptomyces</taxon>
    </lineage>
</organism>
<evidence type="ECO:0000259" key="1">
    <source>
        <dbReference type="SMART" id="SM00860"/>
    </source>
</evidence>
<name>A0A1K2A3P4_STRAR</name>
<accession>A0A1K2A3P4</accession>
<dbReference type="AlphaFoldDB" id="A0A1K2A3P4"/>
<reference evidence="2 3" key="1">
    <citation type="submission" date="2016-11" db="EMBL/GenBank/DDBJ databases">
        <authorList>
            <person name="Jaros S."/>
            <person name="Januszkiewicz K."/>
            <person name="Wedrychowicz H."/>
        </authorList>
    </citation>
    <scope>NUCLEOTIDE SEQUENCE [LARGE SCALE GENOMIC DNA]</scope>
    <source>
        <strain evidence="2 3">OK807</strain>
    </source>
</reference>
<dbReference type="InterPro" id="IPR018958">
    <property type="entry name" value="Knr4/Smi1-like_dom"/>
</dbReference>
<evidence type="ECO:0000313" key="2">
    <source>
        <dbReference type="EMBL" id="SFX80984.1"/>
    </source>
</evidence>
<dbReference type="Proteomes" id="UP000181909">
    <property type="component" value="Unassembled WGS sequence"/>
</dbReference>
<feature type="domain" description="Knr4/Smi1-like" evidence="1">
    <location>
        <begin position="39"/>
        <end position="241"/>
    </location>
</feature>